<comment type="caution">
    <text evidence="1">The sequence shown here is derived from an EMBL/GenBank/DDBJ whole genome shotgun (WGS) entry which is preliminary data.</text>
</comment>
<evidence type="ECO:0000313" key="2">
    <source>
        <dbReference type="Proteomes" id="UP001143910"/>
    </source>
</evidence>
<proteinExistence type="predicted"/>
<name>A0ACC1NH24_9HYPO</name>
<dbReference type="Proteomes" id="UP001143910">
    <property type="component" value="Unassembled WGS sequence"/>
</dbReference>
<reference evidence="1" key="1">
    <citation type="submission" date="2022-08" db="EMBL/GenBank/DDBJ databases">
        <title>Genome Sequence of Lecanicillium fungicola.</title>
        <authorList>
            <person name="Buettner E."/>
        </authorList>
    </citation>
    <scope>NUCLEOTIDE SEQUENCE</scope>
    <source>
        <strain evidence="1">Babe33</strain>
    </source>
</reference>
<protein>
    <submittedName>
        <fullName evidence="1">Uncharacterized protein</fullName>
    </submittedName>
</protein>
<keyword evidence="2" id="KW-1185">Reference proteome</keyword>
<sequence>MRILLRGQAGMGKSTICKKVLYDFIHNGLWSHIIRRIIWLPLRNFKRKNIKSIKQLLEETFFPDDELLMEALWADLEQDSTKTLFVLDGLDEVPDGIGSDGNLLQALLSQPRVIVTARPYAAGRDLGSKFDLELQTIGFYPTQVKEYIYSVAPKLGNQISAYIRKQPLVNTLARIPIQLDALCITLDTGPQPVHDSPKSMTALYKNITECIWRQDAQRLEKIWADRPITKENALGSYSEEILCRVQGELNLLKELAFNGFHDDMDEFGPEYLKRFWKLLSLSVDLSRESSRKVQSNEVDTLSFLRTSNGGSTADTRTYHFMHRTFQEFFAAQYFVEHWRLRKPLTVQGISPDEFLQKEKYNGRYAIFWRFVSGLLDDNDNKCTIERFFRTIQMEPLDLLGYSHQRLLIDCLSEVSTSLHFRKPIEENLKAWLLFDKITAVDAETLENVFLDVLRNGSDKSKNHILNCLGPRHREMPKRIVDLGISLLRNNGPYDSKRAFLTALCLTKAELTPNDLSVLLKVNSGDEQDLSSVSAKTVQNGPPLSEDCLNTIKMWPGTIFGPTESRFAFTKFCKPHSLEDEVPRSIAQRLNSHWLVIIDFRVILLNQAELSAATVTLLTRLLEHKSWVMRMTALDILKKHSIISSSVVDAVTETINAAAIQDLRTGLPKQHLGPNLRSSDYNSTETIPETDLMLVHQHLSLRETALVFLAWGPRVSNAILEVVAEALDDSSIVAKNAAQALRRNSPLPDTVLAIIAKHLKSKHYPKLRSVLDSLGDERRLPDEILKLIVALFNIQGCGALLDRADSVLYSQEKSYSEEVLNVIVESISNGAMEEAAANRLIISVQFPSSDRYYRIFAGWLDNHTPKIRTAVLYTLCSRHNLPDYIVVKVIQLFRHMSNDRDDNPERNNALRLLADVVEKFDKEVGNRREGGLGARLEEPSFIEEIHELALSLLGHSDFRIQKDGILLLQRRRCWFPDILDKLTEILTDNFPAFSALNKEKLKWSFQKELYRWLLKGQHRDKCAGLMLASLLHHTSRNYIFHDSWDLWSLYVIGDTCFINSPGEIFSLKLYDTVAFKESVKKYKAKARPDMPPVVSGGEANEEG</sequence>
<organism evidence="1 2">
    <name type="scientific">Zarea fungicola</name>
    <dbReference type="NCBI Taxonomy" id="93591"/>
    <lineage>
        <taxon>Eukaryota</taxon>
        <taxon>Fungi</taxon>
        <taxon>Dikarya</taxon>
        <taxon>Ascomycota</taxon>
        <taxon>Pezizomycotina</taxon>
        <taxon>Sordariomycetes</taxon>
        <taxon>Hypocreomycetidae</taxon>
        <taxon>Hypocreales</taxon>
        <taxon>Cordycipitaceae</taxon>
        <taxon>Zarea</taxon>
    </lineage>
</organism>
<evidence type="ECO:0000313" key="1">
    <source>
        <dbReference type="EMBL" id="KAJ2978359.1"/>
    </source>
</evidence>
<dbReference type="EMBL" id="JANJQO010000383">
    <property type="protein sequence ID" value="KAJ2978359.1"/>
    <property type="molecule type" value="Genomic_DNA"/>
</dbReference>
<accession>A0ACC1NH24</accession>
<gene>
    <name evidence="1" type="ORF">NQ176_g3860</name>
</gene>